<evidence type="ECO:0000313" key="1">
    <source>
        <dbReference type="EMBL" id="CAG9277325.1"/>
    </source>
</evidence>
<gene>
    <name evidence="1" type="ORF">PTTT1_LOCUS3462</name>
</gene>
<dbReference type="InterPro" id="IPR002696">
    <property type="entry name" value="Membr_insert_effic_factor_YidD"/>
</dbReference>
<name>A0A8J9SDX9_PHATR</name>
<proteinExistence type="inferred from homology"/>
<dbReference type="AlphaFoldDB" id="A0A8J9SDX9"/>
<dbReference type="PANTHER" id="PTHR33383:SF1">
    <property type="entry name" value="MEMBRANE PROTEIN INSERTION EFFICIENCY FACTOR-RELATED"/>
    <property type="match status" value="1"/>
</dbReference>
<dbReference type="Pfam" id="PF01809">
    <property type="entry name" value="YidD"/>
    <property type="match status" value="1"/>
</dbReference>
<evidence type="ECO:0008006" key="2">
    <source>
        <dbReference type="Google" id="ProtNLM"/>
    </source>
</evidence>
<dbReference type="PANTHER" id="PTHR33383">
    <property type="entry name" value="MEMBRANE PROTEIN INSERTION EFFICIENCY FACTOR-RELATED"/>
    <property type="match status" value="1"/>
</dbReference>
<sequence length="80" mass="8704">MSTAMIASIGFYKQVISPLLPPACRFVPTCSQYGVQAIQQYGSGKGAILTAWRLLRCSPIGGKGYDPPKWPPVTFTFSSY</sequence>
<reference evidence="1" key="1">
    <citation type="submission" date="2022-02" db="EMBL/GenBank/DDBJ databases">
        <authorList>
            <person name="Giguere J D."/>
        </authorList>
    </citation>
    <scope>NUCLEOTIDE SEQUENCE</scope>
    <source>
        <strain evidence="1">CCAP 1055/1</strain>
    </source>
</reference>
<accession>A0A8J9SDX9</accession>
<dbReference type="NCBIfam" id="TIGR00278">
    <property type="entry name" value="membrane protein insertion efficiency factor YidD"/>
    <property type="match status" value="1"/>
</dbReference>
<dbReference type="EMBL" id="OU594942">
    <property type="protein sequence ID" value="CAG9277325.1"/>
    <property type="molecule type" value="Genomic_DNA"/>
</dbReference>
<organism evidence="1">
    <name type="scientific">Phaeodactylum tricornutum</name>
    <name type="common">Diatom</name>
    <dbReference type="NCBI Taxonomy" id="2850"/>
    <lineage>
        <taxon>Eukaryota</taxon>
        <taxon>Sar</taxon>
        <taxon>Stramenopiles</taxon>
        <taxon>Ochrophyta</taxon>
        <taxon>Bacillariophyta</taxon>
        <taxon>Bacillariophyceae</taxon>
        <taxon>Bacillariophycidae</taxon>
        <taxon>Naviculales</taxon>
        <taxon>Phaeodactylaceae</taxon>
        <taxon>Phaeodactylum</taxon>
    </lineage>
</organism>
<dbReference type="SMART" id="SM01234">
    <property type="entry name" value="Haemolytic"/>
    <property type="match status" value="1"/>
</dbReference>
<dbReference type="Proteomes" id="UP000836788">
    <property type="component" value="Chromosome 1"/>
</dbReference>
<dbReference type="HAMAP" id="MF_00386">
    <property type="entry name" value="UPF0161_YidD"/>
    <property type="match status" value="1"/>
</dbReference>
<protein>
    <recommendedName>
        <fullName evidence="2">Membrane protein insertion efficiency factor</fullName>
    </recommendedName>
</protein>